<gene>
    <name evidence="4" type="ORF">Tci_018292</name>
</gene>
<evidence type="ECO:0000313" key="4">
    <source>
        <dbReference type="EMBL" id="GEU46314.1"/>
    </source>
</evidence>
<dbReference type="SMART" id="SM00343">
    <property type="entry name" value="ZnF_C2HC"/>
    <property type="match status" value="1"/>
</dbReference>
<feature type="domain" description="CCHC-type" evidence="3">
    <location>
        <begin position="24"/>
        <end position="39"/>
    </location>
</feature>
<keyword evidence="1" id="KW-0863">Zinc-finger</keyword>
<feature type="non-terminal residue" evidence="4">
    <location>
        <position position="1"/>
    </location>
</feature>
<dbReference type="EMBL" id="BKCJ010002108">
    <property type="protein sequence ID" value="GEU46314.1"/>
    <property type="molecule type" value="Genomic_DNA"/>
</dbReference>
<proteinExistence type="predicted"/>
<protein>
    <recommendedName>
        <fullName evidence="3">CCHC-type domain-containing protein</fullName>
    </recommendedName>
</protein>
<evidence type="ECO:0000259" key="3">
    <source>
        <dbReference type="PROSITE" id="PS50158"/>
    </source>
</evidence>
<feature type="compositionally biased region" description="Basic and acidic residues" evidence="2">
    <location>
        <begin position="155"/>
        <end position="176"/>
    </location>
</feature>
<dbReference type="GO" id="GO:0003676">
    <property type="term" value="F:nucleic acid binding"/>
    <property type="evidence" value="ECO:0007669"/>
    <property type="project" value="InterPro"/>
</dbReference>
<name>A0A6L2KEN8_TANCI</name>
<dbReference type="PROSITE" id="PS50158">
    <property type="entry name" value="ZF_CCHC"/>
    <property type="match status" value="1"/>
</dbReference>
<dbReference type="SUPFAM" id="SSF57756">
    <property type="entry name" value="Retrovirus zinc finger-like domains"/>
    <property type="match status" value="1"/>
</dbReference>
<feature type="region of interest" description="Disordered" evidence="2">
    <location>
        <begin position="155"/>
        <end position="194"/>
    </location>
</feature>
<accession>A0A6L2KEN8</accession>
<dbReference type="Gene3D" id="4.10.60.10">
    <property type="entry name" value="Zinc finger, CCHC-type"/>
    <property type="match status" value="1"/>
</dbReference>
<evidence type="ECO:0000256" key="1">
    <source>
        <dbReference type="PROSITE-ProRule" id="PRU00047"/>
    </source>
</evidence>
<evidence type="ECO:0000256" key="2">
    <source>
        <dbReference type="SAM" id="MobiDB-lite"/>
    </source>
</evidence>
<comment type="caution">
    <text evidence="4">The sequence shown here is derived from an EMBL/GenBank/DDBJ whole genome shotgun (WGS) entry which is preliminary data.</text>
</comment>
<sequence length="490" mass="55803">RTVNVAGAREKVGSPVVQQSGIQCFNCREFGHFTKECRKPKRVKDSAYHKEKMLLCKQAKQAHYSYMAKIQEVPTANSGIDSEPVEQQEMHADLKYVESLEKGIHELQSDKAEFSDMYDVILQECVSKDVMCSYLMSLSDLDALDELQCNGYHQKDKIKAKPDKTEHEMKSKEKSKVNKSQPSQRRSRDSCFYDDDDDGYNFAIIPNEPDISLSMGDEHLHTIPEKESDKFIKSSVENLVPNPSESEGENECDVPAYEAFTTFSNTLFDSDYDFYSNPHHFNAESDLIESMLNHNSSISSSSKIDSLFDEFAGELTLLKSIPPGIDETDCDPEEEIRLIEKLLYDNSSPRPPEEFNSENSDAIIDSFSPSPILVEDSDSLIEEIDLSFTLDYPMPPGIKEDDYDFERDILILEKLLSNNFLSLLENESFPFDIPPSSRPPAKPPDGNRRILNVKMMGDISEQKKYEDSCQRILSLSLHFLSFNRESCIQI</sequence>
<dbReference type="GO" id="GO:0008270">
    <property type="term" value="F:zinc ion binding"/>
    <property type="evidence" value="ECO:0007669"/>
    <property type="project" value="UniProtKB-KW"/>
</dbReference>
<keyword evidence="1" id="KW-0479">Metal-binding</keyword>
<dbReference type="InterPro" id="IPR001878">
    <property type="entry name" value="Znf_CCHC"/>
</dbReference>
<reference evidence="4" key="1">
    <citation type="journal article" date="2019" name="Sci. Rep.">
        <title>Draft genome of Tanacetum cinerariifolium, the natural source of mosquito coil.</title>
        <authorList>
            <person name="Yamashiro T."/>
            <person name="Shiraishi A."/>
            <person name="Satake H."/>
            <person name="Nakayama K."/>
        </authorList>
    </citation>
    <scope>NUCLEOTIDE SEQUENCE</scope>
</reference>
<keyword evidence="1" id="KW-0862">Zinc</keyword>
<dbReference type="AlphaFoldDB" id="A0A6L2KEN8"/>
<organism evidence="4">
    <name type="scientific">Tanacetum cinerariifolium</name>
    <name type="common">Dalmatian daisy</name>
    <name type="synonym">Chrysanthemum cinerariifolium</name>
    <dbReference type="NCBI Taxonomy" id="118510"/>
    <lineage>
        <taxon>Eukaryota</taxon>
        <taxon>Viridiplantae</taxon>
        <taxon>Streptophyta</taxon>
        <taxon>Embryophyta</taxon>
        <taxon>Tracheophyta</taxon>
        <taxon>Spermatophyta</taxon>
        <taxon>Magnoliopsida</taxon>
        <taxon>eudicotyledons</taxon>
        <taxon>Gunneridae</taxon>
        <taxon>Pentapetalae</taxon>
        <taxon>asterids</taxon>
        <taxon>campanulids</taxon>
        <taxon>Asterales</taxon>
        <taxon>Asteraceae</taxon>
        <taxon>Asteroideae</taxon>
        <taxon>Anthemideae</taxon>
        <taxon>Anthemidinae</taxon>
        <taxon>Tanacetum</taxon>
    </lineage>
</organism>
<dbReference type="InterPro" id="IPR036875">
    <property type="entry name" value="Znf_CCHC_sf"/>
</dbReference>